<keyword evidence="7 11" id="KW-0472">Membrane</keyword>
<dbReference type="RefSeq" id="XP_005847463.1">
    <property type="nucleotide sequence ID" value="XM_005847401.1"/>
</dbReference>
<gene>
    <name evidence="13" type="ORF">CHLNCDRAFT_134391</name>
</gene>
<keyword evidence="2" id="KW-0813">Transport</keyword>
<comment type="catalytic activity">
    <reaction evidence="10">
        <text>K(+)(in) + H(+)(out) = K(+)(out) + H(+)(in)</text>
        <dbReference type="Rhea" id="RHEA:29467"/>
        <dbReference type="ChEBI" id="CHEBI:15378"/>
        <dbReference type="ChEBI" id="CHEBI:29103"/>
    </reaction>
</comment>
<dbReference type="Pfam" id="PF00999">
    <property type="entry name" value="Na_H_Exchanger"/>
    <property type="match status" value="1"/>
</dbReference>
<evidence type="ECO:0000256" key="4">
    <source>
        <dbReference type="ARBA" id="ARBA00022989"/>
    </source>
</evidence>
<proteinExistence type="predicted"/>
<evidence type="ECO:0000313" key="14">
    <source>
        <dbReference type="Proteomes" id="UP000008141"/>
    </source>
</evidence>
<evidence type="ECO:0000256" key="11">
    <source>
        <dbReference type="SAM" id="Phobius"/>
    </source>
</evidence>
<feature type="domain" description="Cation/H+ exchanger transmembrane" evidence="12">
    <location>
        <begin position="61"/>
        <end position="224"/>
    </location>
</feature>
<name>E1ZFW8_CHLVA</name>
<dbReference type="GO" id="GO:0015385">
    <property type="term" value="F:sodium:proton antiporter activity"/>
    <property type="evidence" value="ECO:0007669"/>
    <property type="project" value="InterPro"/>
</dbReference>
<keyword evidence="4 11" id="KW-1133">Transmembrane helix</keyword>
<dbReference type="EMBL" id="GL433845">
    <property type="protein sequence ID" value="EFN55361.1"/>
    <property type="molecule type" value="Genomic_DNA"/>
</dbReference>
<dbReference type="eggNOG" id="KOG1965">
    <property type="taxonomic scope" value="Eukaryota"/>
</dbReference>
<dbReference type="PANTHER" id="PTHR10110">
    <property type="entry name" value="SODIUM/HYDROGEN EXCHANGER"/>
    <property type="match status" value="1"/>
</dbReference>
<keyword evidence="5" id="KW-0915">Sodium</keyword>
<evidence type="ECO:0000256" key="7">
    <source>
        <dbReference type="ARBA" id="ARBA00023136"/>
    </source>
</evidence>
<dbReference type="GeneID" id="17354797"/>
<comment type="subcellular location">
    <subcellularLocation>
        <location evidence="1">Membrane</location>
        <topology evidence="1">Multi-pass membrane protein</topology>
    </subcellularLocation>
</comment>
<protein>
    <submittedName>
        <fullName evidence="13">Expressed protein</fullName>
    </submittedName>
</protein>
<feature type="transmembrane region" description="Helical" evidence="11">
    <location>
        <begin position="76"/>
        <end position="98"/>
    </location>
</feature>
<sequence length="226" mass="23377">MPAARGPRAPRLAAALGGGGSAAAAAAAVAAAGRSSLSAVFVLVAGALAEGAVFPWNLGRLGNAFTLWLGIDPPDLFFYAFLPPLLLHSALSIDYFLFNKAGAGPASGRYQPPHRFTLLIGRSSSRPGTAPAPASAAHNRKAVMMQVMVFAFLVVLLSTLLATPVLLYGLRLAGWGWRWQHGALFSAMLASTDALAITAVLRRAGGPESLITLMEGESLLNDASGK</sequence>
<dbReference type="GO" id="GO:0015386">
    <property type="term" value="F:potassium:proton antiporter activity"/>
    <property type="evidence" value="ECO:0007669"/>
    <property type="project" value="TreeGrafter"/>
</dbReference>
<organism evidence="14">
    <name type="scientific">Chlorella variabilis</name>
    <name type="common">Green alga</name>
    <dbReference type="NCBI Taxonomy" id="554065"/>
    <lineage>
        <taxon>Eukaryota</taxon>
        <taxon>Viridiplantae</taxon>
        <taxon>Chlorophyta</taxon>
        <taxon>core chlorophytes</taxon>
        <taxon>Trebouxiophyceae</taxon>
        <taxon>Chlorellales</taxon>
        <taxon>Chlorellaceae</taxon>
        <taxon>Chlorella clade</taxon>
        <taxon>Chlorella</taxon>
    </lineage>
</organism>
<feature type="transmembrane region" description="Helical" evidence="11">
    <location>
        <begin position="147"/>
        <end position="170"/>
    </location>
</feature>
<dbReference type="InterPro" id="IPR006153">
    <property type="entry name" value="Cation/H_exchanger_TM"/>
</dbReference>
<evidence type="ECO:0000256" key="3">
    <source>
        <dbReference type="ARBA" id="ARBA00022692"/>
    </source>
</evidence>
<dbReference type="InterPro" id="IPR018422">
    <property type="entry name" value="Cation/H_exchanger_CPA1"/>
</dbReference>
<evidence type="ECO:0000256" key="8">
    <source>
        <dbReference type="ARBA" id="ARBA00023201"/>
    </source>
</evidence>
<evidence type="ECO:0000313" key="13">
    <source>
        <dbReference type="EMBL" id="EFN55361.1"/>
    </source>
</evidence>
<dbReference type="KEGG" id="cvr:CHLNCDRAFT_134391"/>
<dbReference type="GO" id="GO:0098719">
    <property type="term" value="P:sodium ion import across plasma membrane"/>
    <property type="evidence" value="ECO:0007669"/>
    <property type="project" value="TreeGrafter"/>
</dbReference>
<dbReference type="AlphaFoldDB" id="E1ZFW8"/>
<dbReference type="Proteomes" id="UP000008141">
    <property type="component" value="Unassembled WGS sequence"/>
</dbReference>
<dbReference type="GO" id="GO:0005886">
    <property type="term" value="C:plasma membrane"/>
    <property type="evidence" value="ECO:0007669"/>
    <property type="project" value="TreeGrafter"/>
</dbReference>
<evidence type="ECO:0000256" key="5">
    <source>
        <dbReference type="ARBA" id="ARBA00023053"/>
    </source>
</evidence>
<feature type="transmembrane region" description="Helical" evidence="11">
    <location>
        <begin position="39"/>
        <end position="56"/>
    </location>
</feature>
<feature type="transmembrane region" description="Helical" evidence="11">
    <location>
        <begin position="182"/>
        <end position="201"/>
    </location>
</feature>
<dbReference type="PANTHER" id="PTHR10110:SF197">
    <property type="entry name" value="SODIUM_HYDROGEN EXCHANGER"/>
    <property type="match status" value="1"/>
</dbReference>
<accession>E1ZFW8</accession>
<feature type="transmembrane region" description="Helical" evidence="11">
    <location>
        <begin position="12"/>
        <end position="32"/>
    </location>
</feature>
<evidence type="ECO:0000256" key="6">
    <source>
        <dbReference type="ARBA" id="ARBA00023065"/>
    </source>
</evidence>
<evidence type="ECO:0000256" key="9">
    <source>
        <dbReference type="ARBA" id="ARBA00047524"/>
    </source>
</evidence>
<keyword evidence="6" id="KW-0406">Ion transport</keyword>
<evidence type="ECO:0000256" key="2">
    <source>
        <dbReference type="ARBA" id="ARBA00022448"/>
    </source>
</evidence>
<dbReference type="Gene3D" id="6.10.140.1330">
    <property type="match status" value="1"/>
</dbReference>
<evidence type="ECO:0000256" key="1">
    <source>
        <dbReference type="ARBA" id="ARBA00004141"/>
    </source>
</evidence>
<evidence type="ECO:0000259" key="12">
    <source>
        <dbReference type="Pfam" id="PF00999"/>
    </source>
</evidence>
<evidence type="ECO:0000256" key="10">
    <source>
        <dbReference type="ARBA" id="ARBA00047912"/>
    </source>
</evidence>
<reference evidence="13 14" key="1">
    <citation type="journal article" date="2010" name="Plant Cell">
        <title>The Chlorella variabilis NC64A genome reveals adaptation to photosymbiosis, coevolution with viruses, and cryptic sex.</title>
        <authorList>
            <person name="Blanc G."/>
            <person name="Duncan G."/>
            <person name="Agarkova I."/>
            <person name="Borodovsky M."/>
            <person name="Gurnon J."/>
            <person name="Kuo A."/>
            <person name="Lindquist E."/>
            <person name="Lucas S."/>
            <person name="Pangilinan J."/>
            <person name="Polle J."/>
            <person name="Salamov A."/>
            <person name="Terry A."/>
            <person name="Yamada T."/>
            <person name="Dunigan D.D."/>
            <person name="Grigoriev I.V."/>
            <person name="Claverie J.M."/>
            <person name="Van Etten J.L."/>
        </authorList>
    </citation>
    <scope>NUCLEOTIDE SEQUENCE [LARGE SCALE GENOMIC DNA]</scope>
    <source>
        <strain evidence="13 14">NC64A</strain>
    </source>
</reference>
<dbReference type="GO" id="GO:0051453">
    <property type="term" value="P:regulation of intracellular pH"/>
    <property type="evidence" value="ECO:0007669"/>
    <property type="project" value="TreeGrafter"/>
</dbReference>
<dbReference type="OrthoDB" id="441412at2759"/>
<keyword evidence="3 11" id="KW-0812">Transmembrane</keyword>
<keyword evidence="14" id="KW-1185">Reference proteome</keyword>
<dbReference type="InParanoid" id="E1ZFW8"/>
<comment type="catalytic activity">
    <reaction evidence="9">
        <text>Na(+)(in) + H(+)(out) = Na(+)(out) + H(+)(in)</text>
        <dbReference type="Rhea" id="RHEA:29419"/>
        <dbReference type="ChEBI" id="CHEBI:15378"/>
        <dbReference type="ChEBI" id="CHEBI:29101"/>
    </reaction>
</comment>
<keyword evidence="8" id="KW-0739">Sodium transport</keyword>